<protein>
    <submittedName>
        <fullName evidence="1">Uncharacterized protein</fullName>
    </submittedName>
</protein>
<accession>N0BAP3</accession>
<reference evidence="1 2" key="1">
    <citation type="journal article" date="2013" name="Genome Announc.">
        <title>Genome sequences for three denitrifying bacterial strains isolated from a uranium- and nitrate-contaminated subsurface environment.</title>
        <authorList>
            <person name="Venkatramanan R."/>
            <person name="Prakash O."/>
            <person name="Woyke T."/>
            <person name="Chain P."/>
            <person name="Goodwin L.A."/>
            <person name="Watson D."/>
            <person name="Brooks S."/>
            <person name="Kostka J.E."/>
            <person name="Green S.J."/>
        </authorList>
    </citation>
    <scope>NUCLEOTIDE SEQUENCE [LARGE SCALE GENOMIC DNA]</scope>
    <source>
        <strain evidence="1 2">1NES1</strain>
    </source>
</reference>
<proteinExistence type="predicted"/>
<dbReference type="HOGENOM" id="CLU_2916330_0_0_5"/>
<dbReference type="AlphaFoldDB" id="N0BAP3"/>
<name>N0BAP3_9HYPH</name>
<dbReference type="EMBL" id="CP005587">
    <property type="protein sequence ID" value="AGK57581.1"/>
    <property type="molecule type" value="Genomic_DNA"/>
</dbReference>
<evidence type="ECO:0000313" key="1">
    <source>
        <dbReference type="EMBL" id="AGK57581.1"/>
    </source>
</evidence>
<dbReference type="KEGG" id="hdt:HYPDE_29533"/>
<dbReference type="Proteomes" id="UP000005952">
    <property type="component" value="Chromosome"/>
</dbReference>
<dbReference type="STRING" id="670307.HYPDE_29533"/>
<sequence length="61" mass="6697">MVVVLVLDPASDQSENGLGIRQWREAWFSGRADDDVPIFVELSAISAEATLAPAAVWLQKR</sequence>
<evidence type="ECO:0000313" key="2">
    <source>
        <dbReference type="Proteomes" id="UP000005952"/>
    </source>
</evidence>
<gene>
    <name evidence="1" type="ORF">HYPDE_29533</name>
</gene>
<organism evidence="1 2">
    <name type="scientific">Hyphomicrobium denitrificans 1NES1</name>
    <dbReference type="NCBI Taxonomy" id="670307"/>
    <lineage>
        <taxon>Bacteria</taxon>
        <taxon>Pseudomonadati</taxon>
        <taxon>Pseudomonadota</taxon>
        <taxon>Alphaproteobacteria</taxon>
        <taxon>Hyphomicrobiales</taxon>
        <taxon>Hyphomicrobiaceae</taxon>
        <taxon>Hyphomicrobium</taxon>
    </lineage>
</organism>
<keyword evidence="2" id="KW-1185">Reference proteome</keyword>